<dbReference type="EMBL" id="CAJVPU010058780">
    <property type="protein sequence ID" value="CAG8774224.1"/>
    <property type="molecule type" value="Genomic_DNA"/>
</dbReference>
<evidence type="ECO:0000313" key="1">
    <source>
        <dbReference type="EMBL" id="CAG8774224.1"/>
    </source>
</evidence>
<gene>
    <name evidence="1" type="ORF">DHETER_LOCUS16018</name>
</gene>
<keyword evidence="2" id="KW-1185">Reference proteome</keyword>
<dbReference type="Proteomes" id="UP000789702">
    <property type="component" value="Unassembled WGS sequence"/>
</dbReference>
<evidence type="ECO:0000313" key="2">
    <source>
        <dbReference type="Proteomes" id="UP000789702"/>
    </source>
</evidence>
<sequence>MENCGIIGNRNLEEWKINREFLIRIARSKKFLRMIAEKSYETVADMFKLWDIMINDKRDIDFSKWLEKFAGDIAISTSTGYLLTQCFLILIRWDMIIISIMFQLQNGNNLRN</sequence>
<accession>A0ACA9R382</accession>
<feature type="non-terminal residue" evidence="1">
    <location>
        <position position="1"/>
    </location>
</feature>
<name>A0ACA9R382_9GLOM</name>
<comment type="caution">
    <text evidence="1">The sequence shown here is derived from an EMBL/GenBank/DDBJ whole genome shotgun (WGS) entry which is preliminary data.</text>
</comment>
<proteinExistence type="predicted"/>
<protein>
    <submittedName>
        <fullName evidence="1">2057_t:CDS:1</fullName>
    </submittedName>
</protein>
<organism evidence="1 2">
    <name type="scientific">Dentiscutata heterogama</name>
    <dbReference type="NCBI Taxonomy" id="1316150"/>
    <lineage>
        <taxon>Eukaryota</taxon>
        <taxon>Fungi</taxon>
        <taxon>Fungi incertae sedis</taxon>
        <taxon>Mucoromycota</taxon>
        <taxon>Glomeromycotina</taxon>
        <taxon>Glomeromycetes</taxon>
        <taxon>Diversisporales</taxon>
        <taxon>Gigasporaceae</taxon>
        <taxon>Dentiscutata</taxon>
    </lineage>
</organism>
<reference evidence="1" key="1">
    <citation type="submission" date="2021-06" db="EMBL/GenBank/DDBJ databases">
        <authorList>
            <person name="Kallberg Y."/>
            <person name="Tangrot J."/>
            <person name="Rosling A."/>
        </authorList>
    </citation>
    <scope>NUCLEOTIDE SEQUENCE</scope>
    <source>
        <strain evidence="1">IL203A</strain>
    </source>
</reference>